<comment type="caution">
    <text evidence="1">The sequence shown here is derived from an EMBL/GenBank/DDBJ whole genome shotgun (WGS) entry which is preliminary data.</text>
</comment>
<protein>
    <submittedName>
        <fullName evidence="1">Uncharacterized protein</fullName>
    </submittedName>
</protein>
<accession>A0ACC0YAS5</accession>
<proteinExistence type="predicted"/>
<name>A0ACC0YAS5_9ROSI</name>
<dbReference type="EMBL" id="CM047742">
    <property type="protein sequence ID" value="KAJ0034200.1"/>
    <property type="molecule type" value="Genomic_DNA"/>
</dbReference>
<dbReference type="Proteomes" id="UP001163603">
    <property type="component" value="Chromosome 7"/>
</dbReference>
<evidence type="ECO:0000313" key="1">
    <source>
        <dbReference type="EMBL" id="KAJ0034200.1"/>
    </source>
</evidence>
<keyword evidence="2" id="KW-1185">Reference proteome</keyword>
<gene>
    <name evidence="1" type="ORF">Pint_24846</name>
</gene>
<reference evidence="2" key="1">
    <citation type="journal article" date="2023" name="G3 (Bethesda)">
        <title>Genome assembly and association tests identify interacting loci associated with vigor, precocity, and sex in interspecific pistachio rootstocks.</title>
        <authorList>
            <person name="Palmer W."/>
            <person name="Jacygrad E."/>
            <person name="Sagayaradj S."/>
            <person name="Cavanaugh K."/>
            <person name="Han R."/>
            <person name="Bertier L."/>
            <person name="Beede B."/>
            <person name="Kafkas S."/>
            <person name="Golino D."/>
            <person name="Preece J."/>
            <person name="Michelmore R."/>
        </authorList>
    </citation>
    <scope>NUCLEOTIDE SEQUENCE [LARGE SCALE GENOMIC DNA]</scope>
</reference>
<sequence length="79" mass="8697">MALEKRSLPLVVMLTLFLLKVSNAAVYKVGDSGGWTTIGNIDYKQWAATKTFQLGDTIRNSAFRVCKSFASLPSPSEKK</sequence>
<organism evidence="1 2">
    <name type="scientific">Pistacia integerrima</name>
    <dbReference type="NCBI Taxonomy" id="434235"/>
    <lineage>
        <taxon>Eukaryota</taxon>
        <taxon>Viridiplantae</taxon>
        <taxon>Streptophyta</taxon>
        <taxon>Embryophyta</taxon>
        <taxon>Tracheophyta</taxon>
        <taxon>Spermatophyta</taxon>
        <taxon>Magnoliopsida</taxon>
        <taxon>eudicotyledons</taxon>
        <taxon>Gunneridae</taxon>
        <taxon>Pentapetalae</taxon>
        <taxon>rosids</taxon>
        <taxon>malvids</taxon>
        <taxon>Sapindales</taxon>
        <taxon>Anacardiaceae</taxon>
        <taxon>Pistacia</taxon>
    </lineage>
</organism>
<evidence type="ECO:0000313" key="2">
    <source>
        <dbReference type="Proteomes" id="UP001163603"/>
    </source>
</evidence>